<evidence type="ECO:0000256" key="1">
    <source>
        <dbReference type="SAM" id="MobiDB-lite"/>
    </source>
</evidence>
<gene>
    <name evidence="3" type="ORF">J2S57_001451</name>
</gene>
<dbReference type="GO" id="GO:0000428">
    <property type="term" value="C:DNA-directed RNA polymerase complex"/>
    <property type="evidence" value="ECO:0007669"/>
    <property type="project" value="UniProtKB-KW"/>
</dbReference>
<keyword evidence="3" id="KW-0804">Transcription</keyword>
<feature type="compositionally biased region" description="Low complexity" evidence="1">
    <location>
        <begin position="346"/>
        <end position="369"/>
    </location>
</feature>
<dbReference type="InterPro" id="IPR013325">
    <property type="entry name" value="RNA_pol_sigma_r2"/>
</dbReference>
<comment type="caution">
    <text evidence="3">The sequence shown here is derived from an EMBL/GenBank/DDBJ whole genome shotgun (WGS) entry which is preliminary data.</text>
</comment>
<proteinExistence type="predicted"/>
<evidence type="ECO:0000313" key="4">
    <source>
        <dbReference type="Proteomes" id="UP001235712"/>
    </source>
</evidence>
<evidence type="ECO:0000313" key="3">
    <source>
        <dbReference type="EMBL" id="MDP9825702.1"/>
    </source>
</evidence>
<feature type="compositionally biased region" description="Polar residues" evidence="1">
    <location>
        <begin position="372"/>
        <end position="381"/>
    </location>
</feature>
<feature type="compositionally biased region" description="Low complexity" evidence="1">
    <location>
        <begin position="287"/>
        <end position="297"/>
    </location>
</feature>
<accession>A0ABT9NZ47</accession>
<feature type="compositionally biased region" description="Low complexity" evidence="1">
    <location>
        <begin position="382"/>
        <end position="406"/>
    </location>
</feature>
<organism evidence="3 4">
    <name type="scientific">Kineosporia succinea</name>
    <dbReference type="NCBI Taxonomy" id="84632"/>
    <lineage>
        <taxon>Bacteria</taxon>
        <taxon>Bacillati</taxon>
        <taxon>Actinomycetota</taxon>
        <taxon>Actinomycetes</taxon>
        <taxon>Kineosporiales</taxon>
        <taxon>Kineosporiaceae</taxon>
        <taxon>Kineosporia</taxon>
    </lineage>
</organism>
<name>A0ABT9NZ47_9ACTN</name>
<feature type="region of interest" description="Disordered" evidence="1">
    <location>
        <begin position="281"/>
        <end position="304"/>
    </location>
</feature>
<dbReference type="SUPFAM" id="SSF88946">
    <property type="entry name" value="Sigma2 domain of RNA polymerase sigma factors"/>
    <property type="match status" value="1"/>
</dbReference>
<keyword evidence="4" id="KW-1185">Reference proteome</keyword>
<reference evidence="3 4" key="1">
    <citation type="submission" date="2023-07" db="EMBL/GenBank/DDBJ databases">
        <title>Sequencing the genomes of 1000 actinobacteria strains.</title>
        <authorList>
            <person name="Klenk H.-P."/>
        </authorList>
    </citation>
    <scope>NUCLEOTIDE SEQUENCE [LARGE SCALE GENOMIC DNA]</scope>
    <source>
        <strain evidence="3 4">DSM 44388</strain>
    </source>
</reference>
<feature type="region of interest" description="Disordered" evidence="1">
    <location>
        <begin position="341"/>
        <end position="411"/>
    </location>
</feature>
<sequence>MQEDEPGLVREARAGDHDALRELLARYVPLVYNLAGRAVSHPAAVDEVTQRVLLEVARDLPGPGEFRARLVEITAQHIDDHFRRPAGGAPRDDENGLDFEELAVLWLDLRGQHRDLVRAGHWVDPEHRALLALWWEECAGRITRREIATALELGEAGTAMRLQRMREQLEQCRLAVAALDRRPPCAGLSAVVGGSVGSNGRDGSSGWDGSNGRDGSNGWDGEPTPLWRQRITEHVRTCVVCLRESGDQLPAPRLISGMQLLPLPTALIAALSAQGLLTAEQWEETEPTSPESTPTTDEPARSTWHTVRWAGRVATVTTAATLMLFAGGFVYDVSQTPQIRHERDTSALSASLASPAPSESSPGTSETGPAPSETSPGTSDISPATSTTPPEATGPAASTDASSSPDCTGNPGYEARPGGIVFATANCLVWQRATAANAYSFAHAQIYCAGLDLGDRTWRVPTREEAVTLIGTGAIDTAAFPDTPAGSFWTSTAHGSKQAHAVDLSAGREESPADRNSRFAVRCVSGRAT</sequence>
<dbReference type="Proteomes" id="UP001235712">
    <property type="component" value="Unassembled WGS sequence"/>
</dbReference>
<protein>
    <submittedName>
        <fullName evidence="3">DNA-directed RNA polymerase specialized sigma24 family protein</fullName>
    </submittedName>
</protein>
<feature type="region of interest" description="Disordered" evidence="1">
    <location>
        <begin position="197"/>
        <end position="225"/>
    </location>
</feature>
<keyword evidence="3" id="KW-0240">DNA-directed RNA polymerase</keyword>
<feature type="domain" description="Lcl C-terminal" evidence="2">
    <location>
        <begin position="423"/>
        <end position="524"/>
    </location>
</feature>
<dbReference type="Pfam" id="PF07603">
    <property type="entry name" value="Lcl_C"/>
    <property type="match status" value="1"/>
</dbReference>
<dbReference type="InterPro" id="IPR011460">
    <property type="entry name" value="Lcl_C"/>
</dbReference>
<dbReference type="Gene3D" id="1.10.1740.10">
    <property type="match status" value="1"/>
</dbReference>
<dbReference type="RefSeq" id="WP_307239758.1">
    <property type="nucleotide sequence ID" value="NZ_JAUSQZ010000001.1"/>
</dbReference>
<evidence type="ECO:0000259" key="2">
    <source>
        <dbReference type="Pfam" id="PF07603"/>
    </source>
</evidence>
<dbReference type="EMBL" id="JAUSQZ010000001">
    <property type="protein sequence ID" value="MDP9825702.1"/>
    <property type="molecule type" value="Genomic_DNA"/>
</dbReference>